<gene>
    <name evidence="1" type="ORF">JY572_29480</name>
</gene>
<organism evidence="1 2">
    <name type="scientific">Myxococcus landrumensis</name>
    <dbReference type="NCBI Taxonomy" id="2813577"/>
    <lineage>
        <taxon>Bacteria</taxon>
        <taxon>Pseudomonadati</taxon>
        <taxon>Myxococcota</taxon>
        <taxon>Myxococcia</taxon>
        <taxon>Myxococcales</taxon>
        <taxon>Cystobacterineae</taxon>
        <taxon>Myxococcaceae</taxon>
        <taxon>Myxococcus</taxon>
    </lineage>
</organism>
<evidence type="ECO:0008006" key="3">
    <source>
        <dbReference type="Google" id="ProtNLM"/>
    </source>
</evidence>
<name>A0ABX7N177_9BACT</name>
<proteinExistence type="predicted"/>
<accession>A0ABX7N177</accession>
<dbReference type="RefSeq" id="WP_206714193.1">
    <property type="nucleotide sequence ID" value="NZ_CP071091.1"/>
</dbReference>
<protein>
    <recommendedName>
        <fullName evidence="3">DUF4230 domain-containing protein</fullName>
    </recommendedName>
</protein>
<keyword evidence="2" id="KW-1185">Reference proteome</keyword>
<sequence>MRRKLIAGGAVLGVLLLGGGYWMFRVYQREMEALAQGFGPVYDGVVLEPFLTRGSGEGARDVATSESWSDEGEVGLGEVRLEATLASGEDASKVRLELIHVGVDVAWEPTERFRLLADDKPVKVSFPKEEESSAYETRVLRGGAAFEERLFGTVSTADMLRFATARRAQVQVGKKTVPLSPKSQAVFKALLE</sequence>
<dbReference type="Proteomes" id="UP000663090">
    <property type="component" value="Chromosome"/>
</dbReference>
<evidence type="ECO:0000313" key="1">
    <source>
        <dbReference type="EMBL" id="QSQ12467.1"/>
    </source>
</evidence>
<evidence type="ECO:0000313" key="2">
    <source>
        <dbReference type="Proteomes" id="UP000663090"/>
    </source>
</evidence>
<reference evidence="1 2" key="1">
    <citation type="submission" date="2021-02" db="EMBL/GenBank/DDBJ databases">
        <title>De Novo genome assembly of isolated myxobacteria.</title>
        <authorList>
            <person name="Stevens D.C."/>
        </authorList>
    </citation>
    <scope>NUCLEOTIDE SEQUENCE [LARGE SCALE GENOMIC DNA]</scope>
    <source>
        <strain evidence="1 2">SCHIC003</strain>
    </source>
</reference>
<dbReference type="EMBL" id="CP071091">
    <property type="protein sequence ID" value="QSQ12467.1"/>
    <property type="molecule type" value="Genomic_DNA"/>
</dbReference>